<dbReference type="EMBL" id="CP144748">
    <property type="protein sequence ID" value="WVZ69407.1"/>
    <property type="molecule type" value="Genomic_DNA"/>
</dbReference>
<dbReference type="AlphaFoldDB" id="A0AAQ3TCX1"/>
<dbReference type="Proteomes" id="UP001341281">
    <property type="component" value="Chromosome 04"/>
</dbReference>
<accession>A0AAQ3TCX1</accession>
<reference evidence="1 2" key="1">
    <citation type="submission" date="2024-02" db="EMBL/GenBank/DDBJ databases">
        <title>High-quality chromosome-scale genome assembly of Pensacola bahiagrass (Paspalum notatum Flugge var. saurae).</title>
        <authorList>
            <person name="Vega J.M."/>
            <person name="Podio M."/>
            <person name="Orjuela J."/>
            <person name="Siena L.A."/>
            <person name="Pessino S.C."/>
            <person name="Combes M.C."/>
            <person name="Mariac C."/>
            <person name="Albertini E."/>
            <person name="Pupilli F."/>
            <person name="Ortiz J.P.A."/>
            <person name="Leblanc O."/>
        </authorList>
    </citation>
    <scope>NUCLEOTIDE SEQUENCE [LARGE SCALE GENOMIC DNA]</scope>
    <source>
        <strain evidence="1">R1</strain>
        <tissue evidence="1">Leaf</tissue>
    </source>
</reference>
<evidence type="ECO:0000313" key="2">
    <source>
        <dbReference type="Proteomes" id="UP001341281"/>
    </source>
</evidence>
<evidence type="ECO:0000313" key="1">
    <source>
        <dbReference type="EMBL" id="WVZ69407.1"/>
    </source>
</evidence>
<protein>
    <submittedName>
        <fullName evidence="1">Uncharacterized protein</fullName>
    </submittedName>
</protein>
<proteinExistence type="predicted"/>
<keyword evidence="2" id="KW-1185">Reference proteome</keyword>
<organism evidence="1 2">
    <name type="scientific">Paspalum notatum var. saurae</name>
    <dbReference type="NCBI Taxonomy" id="547442"/>
    <lineage>
        <taxon>Eukaryota</taxon>
        <taxon>Viridiplantae</taxon>
        <taxon>Streptophyta</taxon>
        <taxon>Embryophyta</taxon>
        <taxon>Tracheophyta</taxon>
        <taxon>Spermatophyta</taxon>
        <taxon>Magnoliopsida</taxon>
        <taxon>Liliopsida</taxon>
        <taxon>Poales</taxon>
        <taxon>Poaceae</taxon>
        <taxon>PACMAD clade</taxon>
        <taxon>Panicoideae</taxon>
        <taxon>Andropogonodae</taxon>
        <taxon>Paspaleae</taxon>
        <taxon>Paspalinae</taxon>
        <taxon>Paspalum</taxon>
    </lineage>
</organism>
<name>A0AAQ3TCX1_PASNO</name>
<gene>
    <name evidence="1" type="ORF">U9M48_018196</name>
</gene>
<sequence>MPWPDGRGTPAAADGSVLAFDQPAGDLVGDEGVDASVPDLLVAEAVRVPAAHGHPLRLHEVDAHDGGHEGAQPRLAEVRAAHPLRCAAPQVHRVAHL</sequence>